<dbReference type="InterPro" id="IPR003107">
    <property type="entry name" value="HAT"/>
</dbReference>
<feature type="domain" description="U3 small nucleolar RNA-associated protein 6 N-terminal" evidence="6">
    <location>
        <begin position="12"/>
        <end position="86"/>
    </location>
</feature>
<keyword evidence="8" id="KW-1185">Reference proteome</keyword>
<reference evidence="7 8" key="1">
    <citation type="submission" date="2015-01" db="EMBL/GenBank/DDBJ databases">
        <title>The Genome Sequence of Capronia semiimmersa CBS27337.</title>
        <authorList>
            <consortium name="The Broad Institute Genomics Platform"/>
            <person name="Cuomo C."/>
            <person name="de Hoog S."/>
            <person name="Gorbushina A."/>
            <person name="Stielow B."/>
            <person name="Teixiera M."/>
            <person name="Abouelleil A."/>
            <person name="Chapman S.B."/>
            <person name="Priest M."/>
            <person name="Young S.K."/>
            <person name="Wortman J."/>
            <person name="Nusbaum C."/>
            <person name="Birren B."/>
        </authorList>
    </citation>
    <scope>NUCLEOTIDE SEQUENCE [LARGE SCALE GENOMIC DNA]</scope>
    <source>
        <strain evidence="7 8">CBS 27337</strain>
    </source>
</reference>
<dbReference type="InterPro" id="IPR055347">
    <property type="entry name" value="UTP6_N"/>
</dbReference>
<evidence type="ECO:0000259" key="6">
    <source>
        <dbReference type="Pfam" id="PF08640"/>
    </source>
</evidence>
<dbReference type="GO" id="GO:0034388">
    <property type="term" value="C:Pwp2p-containing subcomplex of 90S preribosome"/>
    <property type="evidence" value="ECO:0007669"/>
    <property type="project" value="TreeGrafter"/>
</dbReference>
<evidence type="ECO:0000256" key="3">
    <source>
        <dbReference type="ARBA" id="ARBA00022552"/>
    </source>
</evidence>
<dbReference type="AlphaFoldDB" id="A0A0D2E5V8"/>
<dbReference type="Pfam" id="PF08640">
    <property type="entry name" value="U3_assoc_6"/>
    <property type="match status" value="1"/>
</dbReference>
<dbReference type="InterPro" id="IPR013949">
    <property type="entry name" value="Utp6"/>
</dbReference>
<comment type="similarity">
    <text evidence="2">Belongs to the UTP6 family.</text>
</comment>
<keyword evidence="4" id="KW-0677">Repeat</keyword>
<feature type="non-terminal residue" evidence="7">
    <location>
        <position position="1"/>
    </location>
</feature>
<comment type="subcellular location">
    <subcellularLocation>
        <location evidence="1">Nucleus</location>
        <location evidence="1">Nucleolus</location>
    </subcellularLocation>
</comment>
<dbReference type="InterPro" id="IPR011990">
    <property type="entry name" value="TPR-like_helical_dom_sf"/>
</dbReference>
<dbReference type="SUPFAM" id="SSF48452">
    <property type="entry name" value="TPR-like"/>
    <property type="match status" value="1"/>
</dbReference>
<accession>A0A0D2E5V8</accession>
<dbReference type="PANTHER" id="PTHR23271">
    <property type="entry name" value="HEPATOCELLULAR CARCINOMA-ASSOCIATED ANTIGEN 66"/>
    <property type="match status" value="1"/>
</dbReference>
<dbReference type="STRING" id="5601.A0A0D2E5V8"/>
<sequence length="395" mass="45132">MAAASDKARFFLEQSVPELKEYERKGIFSAEEITSIARKRSNFEHKINARGSTPADYARYAEFEINVDALRRKRVKRLGIKATAHNGKRRVFFVFDRGTRRHPGDISLWMEAIDYAQKQKAYKKLQEMFTQVLRLHPTKADLWIQAAQYSFEENGDMMEARSYMQRGLRFCNGSQTMWLEYARLEMLYIAKIHTRREVLGITTDKREQPQHDEENEDLLPLPRLTSMDINPEGEGHEVDTSTLETLESTPALSGAIPIAIFDAAMAQFEDPRFGLDFFNMLLDFEDTPACRRVASHVEAALLKDYPQNWSAQACHVQIPVVSISPSSPDFPPAFRQVLTRLKQARQKANSPELLTWVRLWLEKLMQTQDLDPALKLVGESVAKSLGAPDTSSEGC</sequence>
<dbReference type="Pfam" id="PF23240">
    <property type="entry name" value="HAT_PRP39_N"/>
    <property type="match status" value="1"/>
</dbReference>
<gene>
    <name evidence="7" type="ORF">PV04_05591</name>
</gene>
<name>A0A0D2E5V8_9EURO</name>
<evidence type="ECO:0000256" key="5">
    <source>
        <dbReference type="ARBA" id="ARBA00023242"/>
    </source>
</evidence>
<evidence type="ECO:0000256" key="2">
    <source>
        <dbReference type="ARBA" id="ARBA00010734"/>
    </source>
</evidence>
<dbReference type="PANTHER" id="PTHR23271:SF1">
    <property type="entry name" value="U3 SMALL NUCLEOLAR RNA-ASSOCIATED PROTEIN 6 HOMOLOG"/>
    <property type="match status" value="1"/>
</dbReference>
<keyword evidence="5" id="KW-0539">Nucleus</keyword>
<protein>
    <recommendedName>
        <fullName evidence="6">U3 small nucleolar RNA-associated protein 6 N-terminal domain-containing protein</fullName>
    </recommendedName>
</protein>
<dbReference type="HOGENOM" id="CLU_026025_3_1_1"/>
<evidence type="ECO:0000313" key="7">
    <source>
        <dbReference type="EMBL" id="KIW69732.1"/>
    </source>
</evidence>
<dbReference type="EMBL" id="KN846958">
    <property type="protein sequence ID" value="KIW69732.1"/>
    <property type="molecule type" value="Genomic_DNA"/>
</dbReference>
<evidence type="ECO:0000256" key="1">
    <source>
        <dbReference type="ARBA" id="ARBA00004604"/>
    </source>
</evidence>
<evidence type="ECO:0000256" key="4">
    <source>
        <dbReference type="ARBA" id="ARBA00022737"/>
    </source>
</evidence>
<evidence type="ECO:0000313" key="8">
    <source>
        <dbReference type="Proteomes" id="UP000054266"/>
    </source>
</evidence>
<dbReference type="GO" id="GO:0000462">
    <property type="term" value="P:maturation of SSU-rRNA from tricistronic rRNA transcript (SSU-rRNA, 5.8S rRNA, LSU-rRNA)"/>
    <property type="evidence" value="ECO:0007669"/>
    <property type="project" value="InterPro"/>
</dbReference>
<dbReference type="GO" id="GO:0030515">
    <property type="term" value="F:snoRNA binding"/>
    <property type="evidence" value="ECO:0007669"/>
    <property type="project" value="InterPro"/>
</dbReference>
<organism evidence="7 8">
    <name type="scientific">Phialophora macrospora</name>
    <dbReference type="NCBI Taxonomy" id="1851006"/>
    <lineage>
        <taxon>Eukaryota</taxon>
        <taxon>Fungi</taxon>
        <taxon>Dikarya</taxon>
        <taxon>Ascomycota</taxon>
        <taxon>Pezizomycotina</taxon>
        <taxon>Eurotiomycetes</taxon>
        <taxon>Chaetothyriomycetidae</taxon>
        <taxon>Chaetothyriales</taxon>
        <taxon>Herpotrichiellaceae</taxon>
        <taxon>Phialophora</taxon>
    </lineage>
</organism>
<keyword evidence="3" id="KW-0698">rRNA processing</keyword>
<dbReference type="SMART" id="SM00386">
    <property type="entry name" value="HAT"/>
    <property type="match status" value="3"/>
</dbReference>
<dbReference type="GO" id="GO:0032040">
    <property type="term" value="C:small-subunit processome"/>
    <property type="evidence" value="ECO:0007669"/>
    <property type="project" value="TreeGrafter"/>
</dbReference>
<dbReference type="Proteomes" id="UP000054266">
    <property type="component" value="Unassembled WGS sequence"/>
</dbReference>
<dbReference type="Gene3D" id="1.25.40.10">
    <property type="entry name" value="Tetratricopeptide repeat domain"/>
    <property type="match status" value="1"/>
</dbReference>
<proteinExistence type="inferred from homology"/>